<keyword evidence="2" id="KW-0472">Membrane</keyword>
<evidence type="ECO:0000256" key="2">
    <source>
        <dbReference type="SAM" id="Phobius"/>
    </source>
</evidence>
<reference evidence="3 4" key="1">
    <citation type="submission" date="2017-07" db="EMBL/GenBank/DDBJ databases">
        <title>Complete genome sequences and comparative analysis of the novel pathogen Francisella opportunistica.</title>
        <authorList>
            <person name="Dietrich E.A."/>
            <person name="Kingry L.C."/>
            <person name="Petersen J.M."/>
        </authorList>
    </citation>
    <scope>NUCLEOTIDE SEQUENCE [LARGE SCALE GENOMIC DNA]</scope>
    <source>
        <strain evidence="3 4">14-2155</strain>
    </source>
</reference>
<protein>
    <submittedName>
        <fullName evidence="3">Uncharacterized protein</fullName>
    </submittedName>
</protein>
<accession>A0A345JPU1</accession>
<evidence type="ECO:0000256" key="1">
    <source>
        <dbReference type="SAM" id="MobiDB-lite"/>
    </source>
</evidence>
<keyword evidence="2" id="KW-1133">Transmembrane helix</keyword>
<gene>
    <name evidence="3" type="ORF">CGC43_01400</name>
</gene>
<proteinExistence type="predicted"/>
<dbReference type="RefSeq" id="WP_071628624.1">
    <property type="nucleotide sequence ID" value="NZ_CP022375.1"/>
</dbReference>
<dbReference type="EMBL" id="CP022375">
    <property type="protein sequence ID" value="AXH29337.1"/>
    <property type="molecule type" value="Genomic_DNA"/>
</dbReference>
<feature type="region of interest" description="Disordered" evidence="1">
    <location>
        <begin position="563"/>
        <end position="616"/>
    </location>
</feature>
<name>A0A345JPU1_9GAMM</name>
<dbReference type="AlphaFoldDB" id="A0A345JPU1"/>
<dbReference type="Proteomes" id="UP000253862">
    <property type="component" value="Chromosome"/>
</dbReference>
<organism evidence="3 4">
    <name type="scientific">Francisella opportunistica</name>
    <dbReference type="NCBI Taxonomy" id="2016517"/>
    <lineage>
        <taxon>Bacteria</taxon>
        <taxon>Pseudomonadati</taxon>
        <taxon>Pseudomonadota</taxon>
        <taxon>Gammaproteobacteria</taxon>
        <taxon>Thiotrichales</taxon>
        <taxon>Francisellaceae</taxon>
        <taxon>Francisella</taxon>
    </lineage>
</organism>
<keyword evidence="4" id="KW-1185">Reference proteome</keyword>
<dbReference type="KEGG" id="foo:CGC45_01380"/>
<evidence type="ECO:0000313" key="4">
    <source>
        <dbReference type="Proteomes" id="UP000253862"/>
    </source>
</evidence>
<keyword evidence="2" id="KW-0812">Transmembrane</keyword>
<dbReference type="OrthoDB" id="5605656at2"/>
<feature type="compositionally biased region" description="Basic and acidic residues" evidence="1">
    <location>
        <begin position="592"/>
        <end position="614"/>
    </location>
</feature>
<evidence type="ECO:0000313" key="3">
    <source>
        <dbReference type="EMBL" id="AXH29337.1"/>
    </source>
</evidence>
<feature type="transmembrane region" description="Helical" evidence="2">
    <location>
        <begin position="12"/>
        <end position="35"/>
    </location>
</feature>
<feature type="compositionally biased region" description="Basic and acidic residues" evidence="1">
    <location>
        <begin position="563"/>
        <end position="581"/>
    </location>
</feature>
<sequence length="637" mass="72176">MYKRLTSKVSGSALLMALIFSFVIMVMLTGLLYTFKMGLLTTKSIIKNNNEKILGETYISKVRDDMNFTKSFEFEIGDSKFQIIVNKDNISSFFPINTNAELFQSQQYDSYDVIYKAFNLGTHVDLTERIIYNALAANSYQNFDGDFTPINVPMINPDAMTDYQERIYRLKGDGSIEDAPKGFIGFVQKQNRQLNIFTKNAKIGVPIPDKMATDYKVKVGWNLEKGKWTLYLLLYDTDKLFTTTIPLDDLLNEEVKGLAADNEALGNQIGKWQAVISGGGHGSSSSGEQFTKDNIIDVVWYFDNNDAPPQLMLVRKAKQKKGNRETLEVYYSEYSTTNKSYILKLAEKLYFKAELNEDTVRLLVPDMASNLEANMVLIFHPNDQSKTLMGISDFNYNGDHRVGKSLDTYIDGESFGKPVIASKTNDSMYILTFEPNKLHRYEYKKGYGSFISLEYGSNGLEKEFDIDNQNSDMVIVGLPKSKKDGNKKDNGIQLVIPKFGYLFVFTPDKVMQLNYELDILQEVSLVASSPQILADFDAVKNTINKIYIQSEALDFKAQEIRDELGDQDQPQDKTEINDKGKTSSQSKSKSKSIAERKKQELAKKNSKTKGKDDEPAAPVYLDSKYLYPLGIVKEIKL</sequence>